<keyword evidence="5" id="KW-1185">Reference proteome</keyword>
<gene>
    <name evidence="4" type="ORF">A6M13_15510</name>
</gene>
<reference evidence="4 5" key="1">
    <citation type="submission" date="2016-07" db="EMBL/GenBank/DDBJ databases">
        <title>Caryophanon tenue genome sequencing.</title>
        <authorList>
            <person name="Verma A."/>
            <person name="Pal Y."/>
            <person name="Krishnamurthi S."/>
        </authorList>
    </citation>
    <scope>NUCLEOTIDE SEQUENCE [LARGE SCALE GENOMIC DNA]</scope>
    <source>
        <strain evidence="4 5">DSM 14152</strain>
    </source>
</reference>
<proteinExistence type="predicted"/>
<dbReference type="AlphaFoldDB" id="A0A1C0YB31"/>
<dbReference type="Pfam" id="PF13205">
    <property type="entry name" value="Big_5"/>
    <property type="match status" value="1"/>
</dbReference>
<dbReference type="InterPro" id="IPR014755">
    <property type="entry name" value="Cu-Rt/internalin_Ig-like"/>
</dbReference>
<dbReference type="OrthoDB" id="7054537at2"/>
<evidence type="ECO:0000256" key="1">
    <source>
        <dbReference type="ARBA" id="ARBA00022729"/>
    </source>
</evidence>
<evidence type="ECO:0000256" key="2">
    <source>
        <dbReference type="SAM" id="SignalP"/>
    </source>
</evidence>
<evidence type="ECO:0000313" key="4">
    <source>
        <dbReference type="EMBL" id="OCS84382.1"/>
    </source>
</evidence>
<dbReference type="InterPro" id="IPR017853">
    <property type="entry name" value="GH"/>
</dbReference>
<dbReference type="InterPro" id="IPR032812">
    <property type="entry name" value="SbsA_Ig"/>
</dbReference>
<dbReference type="EMBL" id="MASJ01000026">
    <property type="protein sequence ID" value="OCS84382.1"/>
    <property type="molecule type" value="Genomic_DNA"/>
</dbReference>
<feature type="signal peptide" evidence="2">
    <location>
        <begin position="1"/>
        <end position="20"/>
    </location>
</feature>
<organism evidence="4 5">
    <name type="scientific">Caryophanon tenue</name>
    <dbReference type="NCBI Taxonomy" id="33978"/>
    <lineage>
        <taxon>Bacteria</taxon>
        <taxon>Bacillati</taxon>
        <taxon>Bacillota</taxon>
        <taxon>Bacilli</taxon>
        <taxon>Bacillales</taxon>
        <taxon>Caryophanaceae</taxon>
        <taxon>Caryophanon</taxon>
    </lineage>
</organism>
<accession>A0A1C0YB31</accession>
<dbReference type="Proteomes" id="UP000093199">
    <property type="component" value="Unassembled WGS sequence"/>
</dbReference>
<evidence type="ECO:0000259" key="3">
    <source>
        <dbReference type="Pfam" id="PF13205"/>
    </source>
</evidence>
<dbReference type="STRING" id="33978.A6M13_15510"/>
<comment type="caution">
    <text evidence="4">The sequence shown here is derived from an EMBL/GenBank/DDBJ whole genome shotgun (WGS) entry which is preliminary data.</text>
</comment>
<feature type="chain" id="PRO_5008649000" description="SbsA Ig-like domain-containing protein" evidence="2">
    <location>
        <begin position="21"/>
        <end position="372"/>
    </location>
</feature>
<evidence type="ECO:0000313" key="5">
    <source>
        <dbReference type="Proteomes" id="UP000093199"/>
    </source>
</evidence>
<sequence length="372" mass="43659">MKKYVLLLLCLYFFPQNAFAEERPLLTVDGLKSWTITFSEALDDTTLNEQTIYIETVTQQKHPVSISLQAEHIVIVEPLQPYTSSEPYTLVIQDVKSRSQKSLVEISRQPFTVSNHPTTATWIWNAYDLNLAYVDFLIKQRTEKVFVQVDYDLPMSAYVPFFEKLQQHNIKIYALEGIVGKHWFDQPYYEQRYFNWVETFQQQYGYFDGIHIDAEPYISPTWHTAQQQVLQQYFNFLQRARTFADDAQLRFEVDMPFWFDLITYRNSFGSGNVAQFIIDLTDEVTIMAYRNSANAIIDVAKEEYTYAHQQQKDITIAIETLPSDEGNFLSFYDQPYTFLPSIYAVHEAFDSTIAIHYLQAWMSYTQNKKAKA</sequence>
<protein>
    <recommendedName>
        <fullName evidence="3">SbsA Ig-like domain-containing protein</fullName>
    </recommendedName>
</protein>
<dbReference type="SUPFAM" id="SSF51445">
    <property type="entry name" value="(Trans)glycosidases"/>
    <property type="match status" value="1"/>
</dbReference>
<feature type="domain" description="SbsA Ig-like" evidence="3">
    <location>
        <begin position="32"/>
        <end position="112"/>
    </location>
</feature>
<name>A0A1C0YB31_9BACL</name>
<dbReference type="Gene3D" id="2.60.40.1220">
    <property type="match status" value="1"/>
</dbReference>
<dbReference type="RefSeq" id="WP_066546543.1">
    <property type="nucleotide sequence ID" value="NZ_MASJ01000026.1"/>
</dbReference>
<keyword evidence="1 2" id="KW-0732">Signal</keyword>